<keyword evidence="7" id="KW-1185">Reference proteome</keyword>
<evidence type="ECO:0000313" key="6">
    <source>
        <dbReference type="EMBL" id="TGZ85288.1"/>
    </source>
</evidence>
<dbReference type="STRING" id="341454.A0A4S2N7G0"/>
<sequence>MTATKRLSGIQRDVLSLYRKCLRAIREKPVEAQPNFRLVARREFQKNLSISKKDFVTIEHLLRVGQRKLEMYSQPGVKNIAV</sequence>
<comment type="subcellular location">
    <subcellularLocation>
        <location evidence="1">Mitochondrion matrix</location>
    </subcellularLocation>
</comment>
<accession>A0A4S2N7G0</accession>
<dbReference type="PANTHER" id="PTHR13675:SF1">
    <property type="entry name" value="SUCCINATE DEHYDROGENASE ASSEMBLY FACTOR 1, MITOCHONDRIAL"/>
    <property type="match status" value="1"/>
</dbReference>
<evidence type="ECO:0000256" key="4">
    <source>
        <dbReference type="ARBA" id="ARBA00025715"/>
    </source>
</evidence>
<name>A0A4S2N7G0_9PEZI</name>
<keyword evidence="3" id="KW-0143">Chaperone</keyword>
<organism evidence="6 7">
    <name type="scientific">Ascodesmis nigricans</name>
    <dbReference type="NCBI Taxonomy" id="341454"/>
    <lineage>
        <taxon>Eukaryota</taxon>
        <taxon>Fungi</taxon>
        <taxon>Dikarya</taxon>
        <taxon>Ascomycota</taxon>
        <taxon>Pezizomycotina</taxon>
        <taxon>Pezizomycetes</taxon>
        <taxon>Pezizales</taxon>
        <taxon>Ascodesmidaceae</taxon>
        <taxon>Ascodesmis</taxon>
    </lineage>
</organism>
<dbReference type="InterPro" id="IPR008011">
    <property type="entry name" value="Complex1_LYR_dom"/>
</dbReference>
<proteinExistence type="inferred from homology"/>
<evidence type="ECO:0000313" key="7">
    <source>
        <dbReference type="Proteomes" id="UP000298138"/>
    </source>
</evidence>
<evidence type="ECO:0000256" key="1">
    <source>
        <dbReference type="ARBA" id="ARBA00004305"/>
    </source>
</evidence>
<dbReference type="InterPro" id="IPR045295">
    <property type="entry name" value="Complex1_LYR_SDHAF1_LYRM8"/>
</dbReference>
<dbReference type="AlphaFoldDB" id="A0A4S2N7G0"/>
<dbReference type="Proteomes" id="UP000298138">
    <property type="component" value="Unassembled WGS sequence"/>
</dbReference>
<dbReference type="GO" id="GO:0034553">
    <property type="term" value="P:mitochondrial respiratory chain complex II assembly"/>
    <property type="evidence" value="ECO:0007669"/>
    <property type="project" value="InterPro"/>
</dbReference>
<feature type="domain" description="Complex 1 LYR protein" evidence="5">
    <location>
        <begin position="12"/>
        <end position="71"/>
    </location>
</feature>
<evidence type="ECO:0000256" key="2">
    <source>
        <dbReference type="ARBA" id="ARBA00023128"/>
    </source>
</evidence>
<dbReference type="Pfam" id="PF05347">
    <property type="entry name" value="Complex1_LYR"/>
    <property type="match status" value="1"/>
</dbReference>
<dbReference type="PANTHER" id="PTHR13675">
    <property type="entry name" value="LYR MOTIF-CONTAINING PROTEIN 2"/>
    <property type="match status" value="1"/>
</dbReference>
<dbReference type="EMBL" id="ML220112">
    <property type="protein sequence ID" value="TGZ85288.1"/>
    <property type="molecule type" value="Genomic_DNA"/>
</dbReference>
<gene>
    <name evidence="6" type="ORF">EX30DRAFT_337670</name>
</gene>
<evidence type="ECO:0000256" key="3">
    <source>
        <dbReference type="ARBA" id="ARBA00023186"/>
    </source>
</evidence>
<dbReference type="InParanoid" id="A0A4S2N7G0"/>
<keyword evidence="2" id="KW-0496">Mitochondrion</keyword>
<dbReference type="FunCoup" id="A0A4S2N7G0">
    <property type="interactions" value="86"/>
</dbReference>
<reference evidence="6 7" key="1">
    <citation type="submission" date="2019-04" db="EMBL/GenBank/DDBJ databases">
        <title>Comparative genomics and transcriptomics to analyze fruiting body development in filamentous ascomycetes.</title>
        <authorList>
            <consortium name="DOE Joint Genome Institute"/>
            <person name="Lutkenhaus R."/>
            <person name="Traeger S."/>
            <person name="Breuer J."/>
            <person name="Kuo A."/>
            <person name="Lipzen A."/>
            <person name="Pangilinan J."/>
            <person name="Dilworth D."/>
            <person name="Sandor L."/>
            <person name="Poggeler S."/>
            <person name="Barry K."/>
            <person name="Grigoriev I.V."/>
            <person name="Nowrousian M."/>
        </authorList>
    </citation>
    <scope>NUCLEOTIDE SEQUENCE [LARGE SCALE GENOMIC DNA]</scope>
    <source>
        <strain evidence="6 7">CBS 389.68</strain>
    </source>
</reference>
<comment type="similarity">
    <text evidence="4">Belongs to the complex I LYR family. SDHAF1 subfamily.</text>
</comment>
<dbReference type="GO" id="GO:0005759">
    <property type="term" value="C:mitochondrial matrix"/>
    <property type="evidence" value="ECO:0007669"/>
    <property type="project" value="UniProtKB-SubCell"/>
</dbReference>
<dbReference type="CDD" id="cd20268">
    <property type="entry name" value="Complex1_LYR_SDHAF1_LYRM8"/>
    <property type="match status" value="1"/>
</dbReference>
<dbReference type="OrthoDB" id="273010at2759"/>
<protein>
    <recommendedName>
        <fullName evidence="5">Complex 1 LYR protein domain-containing protein</fullName>
    </recommendedName>
</protein>
<evidence type="ECO:0000259" key="5">
    <source>
        <dbReference type="Pfam" id="PF05347"/>
    </source>
</evidence>